<proteinExistence type="inferred from homology"/>
<dbReference type="InterPro" id="IPR020095">
    <property type="entry name" value="PsdUridine_synth_TruA_C"/>
</dbReference>
<dbReference type="Pfam" id="PF01416">
    <property type="entry name" value="PseudoU_synth_1"/>
    <property type="match status" value="2"/>
</dbReference>
<dbReference type="Gene3D" id="3.30.70.580">
    <property type="entry name" value="Pseudouridine synthase I, catalytic domain, N-terminal subdomain"/>
    <property type="match status" value="1"/>
</dbReference>
<dbReference type="PANTHER" id="PTHR11142">
    <property type="entry name" value="PSEUDOURIDYLATE SYNTHASE"/>
    <property type="match status" value="1"/>
</dbReference>
<dbReference type="GO" id="GO:0003723">
    <property type="term" value="F:RNA binding"/>
    <property type="evidence" value="ECO:0007669"/>
    <property type="project" value="InterPro"/>
</dbReference>
<dbReference type="FunFam" id="3.30.70.580:FF:000001">
    <property type="entry name" value="tRNA pseudouridine synthase A"/>
    <property type="match status" value="1"/>
</dbReference>
<dbReference type="NCBIfam" id="TIGR00071">
    <property type="entry name" value="hisT_truA"/>
    <property type="match status" value="1"/>
</dbReference>
<evidence type="ECO:0000256" key="1">
    <source>
        <dbReference type="ARBA" id="ARBA00009375"/>
    </source>
</evidence>
<gene>
    <name evidence="5" type="ORF">METZ01_LOCUS50864</name>
</gene>
<dbReference type="InterPro" id="IPR020094">
    <property type="entry name" value="TruA/RsuA/RluB/E/F_N"/>
</dbReference>
<dbReference type="InterPro" id="IPR020103">
    <property type="entry name" value="PsdUridine_synth_cat_dom_sf"/>
</dbReference>
<accession>A0A381S1T2</accession>
<dbReference type="CDD" id="cd02570">
    <property type="entry name" value="PseudoU_synth_EcTruA"/>
    <property type="match status" value="1"/>
</dbReference>
<dbReference type="SUPFAM" id="SSF55120">
    <property type="entry name" value="Pseudouridine synthase"/>
    <property type="match status" value="1"/>
</dbReference>
<dbReference type="AlphaFoldDB" id="A0A381S1T2"/>
<comment type="similarity">
    <text evidence="1">Belongs to the tRNA pseudouridine synthase TruA family.</text>
</comment>
<sequence>MSVSATKIACGIEYLGTQYCGWQLQDNNLSIQSVVEDAISKVANESIRVFASGRTDSGVHARGQVLHFITSASRTHNQWQEGINTYLPNDVNILWVKEVPNEFDARRSALSRTYQYLILNTTNKNVFAFNRALFIDQELDLDLMKDACSHFIGLHNFSSYRASSCQSKNPIRELKVLTIIRKNHMITIECTANAFLHHMVRNIVGTLIDVGLKRFSSDDIPEIIEAQDRSLVSKTSAAHGLYLQRVDYPDKFELPSSDIELI</sequence>
<evidence type="ECO:0000256" key="3">
    <source>
        <dbReference type="ARBA" id="ARBA00023235"/>
    </source>
</evidence>
<dbReference type="PANTHER" id="PTHR11142:SF0">
    <property type="entry name" value="TRNA PSEUDOURIDINE SYNTHASE-LIKE 1"/>
    <property type="match status" value="1"/>
</dbReference>
<protein>
    <recommendedName>
        <fullName evidence="4">Pseudouridine synthase I TruA alpha/beta domain-containing protein</fullName>
    </recommendedName>
</protein>
<dbReference type="PIRSF" id="PIRSF001430">
    <property type="entry name" value="tRNA_psdUrid_synth"/>
    <property type="match status" value="1"/>
</dbReference>
<dbReference type="GO" id="GO:0031119">
    <property type="term" value="P:tRNA pseudouridine synthesis"/>
    <property type="evidence" value="ECO:0007669"/>
    <property type="project" value="TreeGrafter"/>
</dbReference>
<dbReference type="EMBL" id="UINC01002563">
    <property type="protein sequence ID" value="SUZ98010.1"/>
    <property type="molecule type" value="Genomic_DNA"/>
</dbReference>
<name>A0A381S1T2_9ZZZZ</name>
<feature type="domain" description="Pseudouridine synthase I TruA alpha/beta" evidence="4">
    <location>
        <begin position="13"/>
        <end position="105"/>
    </location>
</feature>
<evidence type="ECO:0000256" key="2">
    <source>
        <dbReference type="ARBA" id="ARBA00022694"/>
    </source>
</evidence>
<feature type="domain" description="Pseudouridine synthase I TruA alpha/beta" evidence="4">
    <location>
        <begin position="147"/>
        <end position="249"/>
    </location>
</feature>
<dbReference type="InterPro" id="IPR001406">
    <property type="entry name" value="PsdUridine_synth_TruA"/>
</dbReference>
<keyword evidence="2" id="KW-0819">tRNA processing</keyword>
<dbReference type="Gene3D" id="3.30.70.660">
    <property type="entry name" value="Pseudouridine synthase I, catalytic domain, C-terminal subdomain"/>
    <property type="match status" value="1"/>
</dbReference>
<reference evidence="5" key="1">
    <citation type="submission" date="2018-05" db="EMBL/GenBank/DDBJ databases">
        <authorList>
            <person name="Lanie J.A."/>
            <person name="Ng W.-L."/>
            <person name="Kazmierczak K.M."/>
            <person name="Andrzejewski T.M."/>
            <person name="Davidsen T.M."/>
            <person name="Wayne K.J."/>
            <person name="Tettelin H."/>
            <person name="Glass J.I."/>
            <person name="Rusch D."/>
            <person name="Podicherti R."/>
            <person name="Tsui H.-C.T."/>
            <person name="Winkler M.E."/>
        </authorList>
    </citation>
    <scope>NUCLEOTIDE SEQUENCE</scope>
</reference>
<keyword evidence="3" id="KW-0413">Isomerase</keyword>
<organism evidence="5">
    <name type="scientific">marine metagenome</name>
    <dbReference type="NCBI Taxonomy" id="408172"/>
    <lineage>
        <taxon>unclassified sequences</taxon>
        <taxon>metagenomes</taxon>
        <taxon>ecological metagenomes</taxon>
    </lineage>
</organism>
<evidence type="ECO:0000259" key="4">
    <source>
        <dbReference type="Pfam" id="PF01416"/>
    </source>
</evidence>
<evidence type="ECO:0000313" key="5">
    <source>
        <dbReference type="EMBL" id="SUZ98010.1"/>
    </source>
</evidence>
<dbReference type="GO" id="GO:0009982">
    <property type="term" value="F:pseudouridine synthase activity"/>
    <property type="evidence" value="ECO:0007669"/>
    <property type="project" value="InterPro"/>
</dbReference>
<dbReference type="InterPro" id="IPR020097">
    <property type="entry name" value="PsdUridine_synth_TruA_a/b_dom"/>
</dbReference>
<dbReference type="HAMAP" id="MF_00171">
    <property type="entry name" value="TruA"/>
    <property type="match status" value="1"/>
</dbReference>